<evidence type="ECO:0000313" key="2">
    <source>
        <dbReference type="EMBL" id="KDR09583.1"/>
    </source>
</evidence>
<dbReference type="InParanoid" id="A0A067QXT0"/>
<dbReference type="AlphaFoldDB" id="A0A067QXT0"/>
<organism evidence="2 3">
    <name type="scientific">Zootermopsis nevadensis</name>
    <name type="common">Dampwood termite</name>
    <dbReference type="NCBI Taxonomy" id="136037"/>
    <lineage>
        <taxon>Eukaryota</taxon>
        <taxon>Metazoa</taxon>
        <taxon>Ecdysozoa</taxon>
        <taxon>Arthropoda</taxon>
        <taxon>Hexapoda</taxon>
        <taxon>Insecta</taxon>
        <taxon>Pterygota</taxon>
        <taxon>Neoptera</taxon>
        <taxon>Polyneoptera</taxon>
        <taxon>Dictyoptera</taxon>
        <taxon>Blattodea</taxon>
        <taxon>Blattoidea</taxon>
        <taxon>Termitoidae</taxon>
        <taxon>Termopsidae</taxon>
        <taxon>Zootermopsis</taxon>
    </lineage>
</organism>
<gene>
    <name evidence="2" type="ORF">L798_00319</name>
</gene>
<feature type="region of interest" description="Disordered" evidence="1">
    <location>
        <begin position="1"/>
        <end position="21"/>
    </location>
</feature>
<sequence>MIHKSVKQGVSVHFPRPSEEGQPTRIVYHRDDALSSRLSAHISGCLALALATEESWWHFEAHRITTTTTDTDKCSVNISKNLTVGEDKLLVRCPRLAHDFKLLGKRLSLL</sequence>
<dbReference type="Proteomes" id="UP000027135">
    <property type="component" value="Unassembled WGS sequence"/>
</dbReference>
<name>A0A067QXT0_ZOONE</name>
<keyword evidence="3" id="KW-1185">Reference proteome</keyword>
<accession>A0A067QXT0</accession>
<proteinExistence type="predicted"/>
<dbReference type="EMBL" id="KK853234">
    <property type="protein sequence ID" value="KDR09583.1"/>
    <property type="molecule type" value="Genomic_DNA"/>
</dbReference>
<reference evidence="2 3" key="1">
    <citation type="journal article" date="2014" name="Nat. Commun.">
        <title>Molecular traces of alternative social organization in a termite genome.</title>
        <authorList>
            <person name="Terrapon N."/>
            <person name="Li C."/>
            <person name="Robertson H.M."/>
            <person name="Ji L."/>
            <person name="Meng X."/>
            <person name="Booth W."/>
            <person name="Chen Z."/>
            <person name="Childers C.P."/>
            <person name="Glastad K.M."/>
            <person name="Gokhale K."/>
            <person name="Gowin J."/>
            <person name="Gronenberg W."/>
            <person name="Hermansen R.A."/>
            <person name="Hu H."/>
            <person name="Hunt B.G."/>
            <person name="Huylmans A.K."/>
            <person name="Khalil S.M."/>
            <person name="Mitchell R.D."/>
            <person name="Munoz-Torres M.C."/>
            <person name="Mustard J.A."/>
            <person name="Pan H."/>
            <person name="Reese J.T."/>
            <person name="Scharf M.E."/>
            <person name="Sun F."/>
            <person name="Vogel H."/>
            <person name="Xiao J."/>
            <person name="Yang W."/>
            <person name="Yang Z."/>
            <person name="Yang Z."/>
            <person name="Zhou J."/>
            <person name="Zhu J."/>
            <person name="Brent C.S."/>
            <person name="Elsik C.G."/>
            <person name="Goodisman M.A."/>
            <person name="Liberles D.A."/>
            <person name="Roe R.M."/>
            <person name="Vargo E.L."/>
            <person name="Vilcinskas A."/>
            <person name="Wang J."/>
            <person name="Bornberg-Bauer E."/>
            <person name="Korb J."/>
            <person name="Zhang G."/>
            <person name="Liebig J."/>
        </authorList>
    </citation>
    <scope>NUCLEOTIDE SEQUENCE [LARGE SCALE GENOMIC DNA]</scope>
    <source>
        <tissue evidence="2">Whole organism</tissue>
    </source>
</reference>
<evidence type="ECO:0000313" key="3">
    <source>
        <dbReference type="Proteomes" id="UP000027135"/>
    </source>
</evidence>
<protein>
    <submittedName>
        <fullName evidence="2">Uncharacterized protein</fullName>
    </submittedName>
</protein>
<evidence type="ECO:0000256" key="1">
    <source>
        <dbReference type="SAM" id="MobiDB-lite"/>
    </source>
</evidence>